<name>A0A2A6E205_9BACL</name>
<dbReference type="AlphaFoldDB" id="A0A2A6E205"/>
<accession>A0A2A6E205</accession>
<reference evidence="2 3" key="1">
    <citation type="submission" date="2016-12" db="EMBL/GenBank/DDBJ databases">
        <title>Candidatus Reconcilibacillus cellulovorans genome.</title>
        <authorList>
            <person name="Kolinko S."/>
            <person name="Wu Y.-W."/>
            <person name="Tachea F."/>
            <person name="Denzel E."/>
            <person name="Hiras J."/>
            <person name="Baecker N."/>
            <person name="Chan L.J."/>
            <person name="Eichorst S.A."/>
            <person name="Frey D."/>
            <person name="Adams P.D."/>
            <person name="Pray T."/>
            <person name="Tanjore D."/>
            <person name="Petzold C.J."/>
            <person name="Gladden J.M."/>
            <person name="Simmons B.A."/>
            <person name="Singer S.W."/>
        </authorList>
    </citation>
    <scope>NUCLEOTIDE SEQUENCE [LARGE SCALE GENOMIC DNA]</scope>
    <source>
        <strain evidence="2">JTherm</strain>
    </source>
</reference>
<keyword evidence="1" id="KW-0732">Signal</keyword>
<gene>
    <name evidence="2" type="ORF">BLM47_04365</name>
</gene>
<dbReference type="EMBL" id="MOXJ01000006">
    <property type="protein sequence ID" value="PDO11054.1"/>
    <property type="molecule type" value="Genomic_DNA"/>
</dbReference>
<organism evidence="2 3">
    <name type="scientific">Candidatus Reconcilbacillus cellulovorans</name>
    <dbReference type="NCBI Taxonomy" id="1906605"/>
    <lineage>
        <taxon>Bacteria</taxon>
        <taxon>Bacillati</taxon>
        <taxon>Bacillota</taxon>
        <taxon>Bacilli</taxon>
        <taxon>Bacillales</taxon>
        <taxon>Paenibacillaceae</taxon>
        <taxon>Candidatus Reconcilbacillus</taxon>
    </lineage>
</organism>
<feature type="signal peptide" evidence="1">
    <location>
        <begin position="1"/>
        <end position="20"/>
    </location>
</feature>
<evidence type="ECO:0008006" key="4">
    <source>
        <dbReference type="Google" id="ProtNLM"/>
    </source>
</evidence>
<comment type="caution">
    <text evidence="2">The sequence shown here is derived from an EMBL/GenBank/DDBJ whole genome shotgun (WGS) entry which is preliminary data.</text>
</comment>
<protein>
    <recommendedName>
        <fullName evidence="4">Sporulation protein</fullName>
    </recommendedName>
</protein>
<dbReference type="Proteomes" id="UP000243688">
    <property type="component" value="Unassembled WGS sequence"/>
</dbReference>
<sequence>MRRRYAKAMLAATVAMAASACTEHSGGVSPETWTLRRNADMRRVYDSESHANTRLFHSPEAARKVAEEREVRMANVVVTDRNAYVAVVLERGFPHADFGRLSERIAEDVRTVHPHVRNVYASADRAFVRRINAYSRELSLGVPPESLLPSFNDLVTRAFPVGPLETPLADRPEIRFRTGE</sequence>
<evidence type="ECO:0000313" key="2">
    <source>
        <dbReference type="EMBL" id="PDO11054.1"/>
    </source>
</evidence>
<dbReference type="InterPro" id="IPR019076">
    <property type="entry name" value="Spore_lipoprot_YhcN/YlaJ-like"/>
</dbReference>
<dbReference type="PROSITE" id="PS51257">
    <property type="entry name" value="PROKAR_LIPOPROTEIN"/>
    <property type="match status" value="1"/>
</dbReference>
<evidence type="ECO:0000313" key="3">
    <source>
        <dbReference type="Proteomes" id="UP000243688"/>
    </source>
</evidence>
<feature type="chain" id="PRO_5012133666" description="Sporulation protein" evidence="1">
    <location>
        <begin position="21"/>
        <end position="180"/>
    </location>
</feature>
<evidence type="ECO:0000256" key="1">
    <source>
        <dbReference type="SAM" id="SignalP"/>
    </source>
</evidence>
<proteinExistence type="predicted"/>
<dbReference type="Pfam" id="PF09580">
    <property type="entry name" value="Spore_YhcN_YlaJ"/>
    <property type="match status" value="1"/>
</dbReference>